<accession>A0A6G4R1C6</accession>
<organism evidence="2">
    <name type="scientific">Caulobacter sp. 602-2</name>
    <dbReference type="NCBI Taxonomy" id="2710887"/>
    <lineage>
        <taxon>Bacteria</taxon>
        <taxon>Pseudomonadati</taxon>
        <taxon>Pseudomonadota</taxon>
        <taxon>Alphaproteobacteria</taxon>
        <taxon>Caulobacterales</taxon>
        <taxon>Caulobacteraceae</taxon>
        <taxon>Caulobacter</taxon>
    </lineage>
</organism>
<sequence length="192" mass="20018">MNARTLLALSAAGAALLGGGALAVSAVSKPVAPPNLSSELAAFRDVCIAPASHLEIRRKARATGWTAMDPKAAPPLLAGIGASDIQEIRTGTIAGRPAMLMVSNLGGTSECRLYLQPADPVATVARLKAEPVLGSPLGEPDFDDVMNYPAGWKAIGWHRSNAGGWRTVHYSFDPDGQGPNAGWQAIEITRKI</sequence>
<evidence type="ECO:0000313" key="2">
    <source>
        <dbReference type="EMBL" id="NGM51517.1"/>
    </source>
</evidence>
<proteinExistence type="predicted"/>
<comment type="caution">
    <text evidence="2">The sequence shown here is derived from an EMBL/GenBank/DDBJ whole genome shotgun (WGS) entry which is preliminary data.</text>
</comment>
<protein>
    <submittedName>
        <fullName evidence="2">Uncharacterized protein</fullName>
    </submittedName>
</protein>
<dbReference type="RefSeq" id="WP_165261089.1">
    <property type="nucleotide sequence ID" value="NZ_JAAKGT010000010.1"/>
</dbReference>
<evidence type="ECO:0000256" key="1">
    <source>
        <dbReference type="SAM" id="SignalP"/>
    </source>
</evidence>
<reference evidence="2" key="1">
    <citation type="submission" date="2020-02" db="EMBL/GenBank/DDBJ databases">
        <authorList>
            <person name="Gao J."/>
            <person name="Sun J."/>
        </authorList>
    </citation>
    <scope>NUCLEOTIDE SEQUENCE</scope>
    <source>
        <strain evidence="2">602-2</strain>
    </source>
</reference>
<keyword evidence="1" id="KW-0732">Signal</keyword>
<dbReference type="EMBL" id="JAAKGT010000010">
    <property type="protein sequence ID" value="NGM51517.1"/>
    <property type="molecule type" value="Genomic_DNA"/>
</dbReference>
<name>A0A6G4R1C6_9CAUL</name>
<feature type="signal peptide" evidence="1">
    <location>
        <begin position="1"/>
        <end position="23"/>
    </location>
</feature>
<dbReference type="AlphaFoldDB" id="A0A6G4R1C6"/>
<feature type="chain" id="PRO_5026117418" evidence="1">
    <location>
        <begin position="24"/>
        <end position="192"/>
    </location>
</feature>
<gene>
    <name evidence="2" type="ORF">G5B46_18045</name>
</gene>